<keyword evidence="1" id="KW-1133">Transmembrane helix</keyword>
<keyword evidence="1" id="KW-0472">Membrane</keyword>
<dbReference type="GO" id="GO:0016491">
    <property type="term" value="F:oxidoreductase activity"/>
    <property type="evidence" value="ECO:0007669"/>
    <property type="project" value="TreeGrafter"/>
</dbReference>
<evidence type="ECO:0008006" key="4">
    <source>
        <dbReference type="Google" id="ProtNLM"/>
    </source>
</evidence>
<organism evidence="2 3">
    <name type="scientific">Pedosphaera parvula (strain Ellin514)</name>
    <dbReference type="NCBI Taxonomy" id="320771"/>
    <lineage>
        <taxon>Bacteria</taxon>
        <taxon>Pseudomonadati</taxon>
        <taxon>Verrucomicrobiota</taxon>
        <taxon>Pedosphaerae</taxon>
        <taxon>Pedosphaerales</taxon>
        <taxon>Pedosphaeraceae</taxon>
        <taxon>Pedosphaera</taxon>
    </lineage>
</organism>
<dbReference type="RefSeq" id="WP_007417739.1">
    <property type="nucleotide sequence ID" value="NZ_ABOX02000047.1"/>
</dbReference>
<reference evidence="2 3" key="1">
    <citation type="journal article" date="2011" name="J. Bacteriol.">
        <title>Genome sequence of 'Pedosphaera parvula' Ellin514, an aerobic Verrucomicrobial isolate from pasture soil.</title>
        <authorList>
            <person name="Kant R."/>
            <person name="van Passel M.W."/>
            <person name="Sangwan P."/>
            <person name="Palva A."/>
            <person name="Lucas S."/>
            <person name="Copeland A."/>
            <person name="Lapidus A."/>
            <person name="Glavina Del Rio T."/>
            <person name="Dalin E."/>
            <person name="Tice H."/>
            <person name="Bruce D."/>
            <person name="Goodwin L."/>
            <person name="Pitluck S."/>
            <person name="Chertkov O."/>
            <person name="Larimer F.W."/>
            <person name="Land M.L."/>
            <person name="Hauser L."/>
            <person name="Brettin T.S."/>
            <person name="Detter J.C."/>
            <person name="Han S."/>
            <person name="de Vos W.M."/>
            <person name="Janssen P.H."/>
            <person name="Smidt H."/>
        </authorList>
    </citation>
    <scope>NUCLEOTIDE SEQUENCE [LARGE SCALE GENOMIC DNA]</scope>
    <source>
        <strain evidence="2 3">Ellin514</strain>
    </source>
</reference>
<sequence length="440" mass="48565">MTRQWRTVLIGVVVLLVILFIWQRWERAREAKYAGRTVSQWFRRYYQSSSRTRWDEGDHEEAKEALKALGTNALPYLLKQSFEVKPDTKLRKFFYGALGVLPQSWDLPFYVNSQTIAEEAAQAICDMKPPAEALLPEIEKRLSEKDTYKHRQAIFLLGGLGEGAERGVPHLIEEFRKGDTWGQTLALQSLRFQGAKSKAAVPTLIELLGEQPSGSSGYLRFATALGSIRTNAAAALPLLQPAFLATTNWETKCVLAQAICTIDPDKTEELNFLLSALTNNSNSKHRSVAVQALIEIGTNSSAVLPALVSVISDAQTDVSTRAAIGLKTLGAAKEFYVPRLEKALQTTNENLVANAASQVLWADPGNRAGLQAMMELIKKRSMFEDFAIQRLGEIGPAAKEAVPLLREVLATHEAHLREPAKEALKRIDVPTNSVSAMPGK</sequence>
<dbReference type="InterPro" id="IPR011989">
    <property type="entry name" value="ARM-like"/>
</dbReference>
<dbReference type="InterPro" id="IPR016024">
    <property type="entry name" value="ARM-type_fold"/>
</dbReference>
<accession>B9XPK3</accession>
<dbReference type="STRING" id="320771.Cflav_PD1431"/>
<dbReference type="OrthoDB" id="262030at2"/>
<evidence type="ECO:0000313" key="2">
    <source>
        <dbReference type="EMBL" id="EEF58231.1"/>
    </source>
</evidence>
<dbReference type="Proteomes" id="UP000003688">
    <property type="component" value="Unassembled WGS sequence"/>
</dbReference>
<dbReference type="AlphaFoldDB" id="B9XPK3"/>
<dbReference type="Pfam" id="PF13646">
    <property type="entry name" value="HEAT_2"/>
    <property type="match status" value="1"/>
</dbReference>
<dbReference type="Gene3D" id="1.25.10.10">
    <property type="entry name" value="Leucine-rich Repeat Variant"/>
    <property type="match status" value="2"/>
</dbReference>
<evidence type="ECO:0000256" key="1">
    <source>
        <dbReference type="SAM" id="Phobius"/>
    </source>
</evidence>
<gene>
    <name evidence="2" type="ORF">Cflav_PD1431</name>
</gene>
<dbReference type="PANTHER" id="PTHR12697:SF5">
    <property type="entry name" value="DEOXYHYPUSINE HYDROXYLASE"/>
    <property type="match status" value="1"/>
</dbReference>
<dbReference type="PANTHER" id="PTHR12697">
    <property type="entry name" value="PBS LYASE HEAT-LIKE PROTEIN"/>
    <property type="match status" value="1"/>
</dbReference>
<name>B9XPK3_PEDPL</name>
<feature type="transmembrane region" description="Helical" evidence="1">
    <location>
        <begin position="7"/>
        <end position="25"/>
    </location>
</feature>
<evidence type="ECO:0000313" key="3">
    <source>
        <dbReference type="Proteomes" id="UP000003688"/>
    </source>
</evidence>
<protein>
    <recommendedName>
        <fullName evidence="4">PBS lyase HEAT domain protein repeat-containing protein</fullName>
    </recommendedName>
</protein>
<keyword evidence="1" id="KW-0812">Transmembrane</keyword>
<dbReference type="EMBL" id="ABOX02000047">
    <property type="protein sequence ID" value="EEF58231.1"/>
    <property type="molecule type" value="Genomic_DNA"/>
</dbReference>
<comment type="caution">
    <text evidence="2">The sequence shown here is derived from an EMBL/GenBank/DDBJ whole genome shotgun (WGS) entry which is preliminary data.</text>
</comment>
<proteinExistence type="predicted"/>
<dbReference type="SUPFAM" id="SSF48371">
    <property type="entry name" value="ARM repeat"/>
    <property type="match status" value="1"/>
</dbReference>
<keyword evidence="3" id="KW-1185">Reference proteome</keyword>